<reference evidence="1 2" key="1">
    <citation type="submission" date="2019-05" db="EMBL/GenBank/DDBJ databases">
        <title>Another draft genome of Portunus trituberculatus and its Hox gene families provides insights of decapod evolution.</title>
        <authorList>
            <person name="Jeong J.-H."/>
            <person name="Song I."/>
            <person name="Kim S."/>
            <person name="Choi T."/>
            <person name="Kim D."/>
            <person name="Ryu S."/>
            <person name="Kim W."/>
        </authorList>
    </citation>
    <scope>NUCLEOTIDE SEQUENCE [LARGE SCALE GENOMIC DNA]</scope>
    <source>
        <tissue evidence="1">Muscle</tissue>
    </source>
</reference>
<proteinExistence type="predicted"/>
<name>A0A5B7FSC1_PORTR</name>
<gene>
    <name evidence="1" type="ORF">E2C01_041937</name>
</gene>
<comment type="caution">
    <text evidence="1">The sequence shown here is derived from an EMBL/GenBank/DDBJ whole genome shotgun (WGS) entry which is preliminary data.</text>
</comment>
<evidence type="ECO:0000313" key="1">
    <source>
        <dbReference type="EMBL" id="MPC48169.1"/>
    </source>
</evidence>
<organism evidence="1 2">
    <name type="scientific">Portunus trituberculatus</name>
    <name type="common">Swimming crab</name>
    <name type="synonym">Neptunus trituberculatus</name>
    <dbReference type="NCBI Taxonomy" id="210409"/>
    <lineage>
        <taxon>Eukaryota</taxon>
        <taxon>Metazoa</taxon>
        <taxon>Ecdysozoa</taxon>
        <taxon>Arthropoda</taxon>
        <taxon>Crustacea</taxon>
        <taxon>Multicrustacea</taxon>
        <taxon>Malacostraca</taxon>
        <taxon>Eumalacostraca</taxon>
        <taxon>Eucarida</taxon>
        <taxon>Decapoda</taxon>
        <taxon>Pleocyemata</taxon>
        <taxon>Brachyura</taxon>
        <taxon>Eubrachyura</taxon>
        <taxon>Portunoidea</taxon>
        <taxon>Portunidae</taxon>
        <taxon>Portuninae</taxon>
        <taxon>Portunus</taxon>
    </lineage>
</organism>
<protein>
    <submittedName>
        <fullName evidence="1">Uncharacterized protein</fullName>
    </submittedName>
</protein>
<dbReference type="EMBL" id="VSRR010008137">
    <property type="protein sequence ID" value="MPC48169.1"/>
    <property type="molecule type" value="Genomic_DNA"/>
</dbReference>
<sequence length="121" mass="13361">MFSRLASVAAEGHQPPHTALPSFYLAKSVNPLRPCRRGFTDDGIEHKDFVWANCGPLRVRGTPCMCCRLTRGGDGHEKRKTQRCVRVTAETVLSAALFVLCSVNKLQLGDQCFKLRPATTS</sequence>
<dbReference type="AlphaFoldDB" id="A0A5B7FSC1"/>
<accession>A0A5B7FSC1</accession>
<dbReference type="Proteomes" id="UP000324222">
    <property type="component" value="Unassembled WGS sequence"/>
</dbReference>
<dbReference type="OrthoDB" id="5919852at2759"/>
<keyword evidence="2" id="KW-1185">Reference proteome</keyword>
<evidence type="ECO:0000313" key="2">
    <source>
        <dbReference type="Proteomes" id="UP000324222"/>
    </source>
</evidence>